<dbReference type="Proteomes" id="UP001341840">
    <property type="component" value="Unassembled WGS sequence"/>
</dbReference>
<protein>
    <submittedName>
        <fullName evidence="2">Uncharacterized protein</fullName>
    </submittedName>
</protein>
<gene>
    <name evidence="2" type="ORF">PIB30_109510</name>
</gene>
<comment type="caution">
    <text evidence="2">The sequence shown here is derived from an EMBL/GenBank/DDBJ whole genome shotgun (WGS) entry which is preliminary data.</text>
</comment>
<feature type="compositionally biased region" description="Polar residues" evidence="1">
    <location>
        <begin position="27"/>
        <end position="36"/>
    </location>
</feature>
<feature type="compositionally biased region" description="Basic and acidic residues" evidence="1">
    <location>
        <begin position="41"/>
        <end position="65"/>
    </location>
</feature>
<feature type="region of interest" description="Disordered" evidence="1">
    <location>
        <begin position="1"/>
        <end position="103"/>
    </location>
</feature>
<evidence type="ECO:0000313" key="2">
    <source>
        <dbReference type="EMBL" id="MED6166462.1"/>
    </source>
</evidence>
<name>A0ABU6UYR3_9FABA</name>
<accession>A0ABU6UYR3</accession>
<feature type="non-terminal residue" evidence="2">
    <location>
        <position position="103"/>
    </location>
</feature>
<keyword evidence="3" id="KW-1185">Reference proteome</keyword>
<dbReference type="EMBL" id="JASCZI010126491">
    <property type="protein sequence ID" value="MED6166462.1"/>
    <property type="molecule type" value="Genomic_DNA"/>
</dbReference>
<reference evidence="2 3" key="1">
    <citation type="journal article" date="2023" name="Plants (Basel)">
        <title>Bridging the Gap: Combining Genomics and Transcriptomics Approaches to Understand Stylosanthes scabra, an Orphan Legume from the Brazilian Caatinga.</title>
        <authorList>
            <person name="Ferreira-Neto J.R.C."/>
            <person name="da Silva M.D."/>
            <person name="Binneck E."/>
            <person name="de Melo N.F."/>
            <person name="da Silva R.H."/>
            <person name="de Melo A.L.T.M."/>
            <person name="Pandolfi V."/>
            <person name="Bustamante F.O."/>
            <person name="Brasileiro-Vidal A.C."/>
            <person name="Benko-Iseppon A.M."/>
        </authorList>
    </citation>
    <scope>NUCLEOTIDE SEQUENCE [LARGE SCALE GENOMIC DNA]</scope>
    <source>
        <tissue evidence="2">Leaves</tissue>
    </source>
</reference>
<organism evidence="2 3">
    <name type="scientific">Stylosanthes scabra</name>
    <dbReference type="NCBI Taxonomy" id="79078"/>
    <lineage>
        <taxon>Eukaryota</taxon>
        <taxon>Viridiplantae</taxon>
        <taxon>Streptophyta</taxon>
        <taxon>Embryophyta</taxon>
        <taxon>Tracheophyta</taxon>
        <taxon>Spermatophyta</taxon>
        <taxon>Magnoliopsida</taxon>
        <taxon>eudicotyledons</taxon>
        <taxon>Gunneridae</taxon>
        <taxon>Pentapetalae</taxon>
        <taxon>rosids</taxon>
        <taxon>fabids</taxon>
        <taxon>Fabales</taxon>
        <taxon>Fabaceae</taxon>
        <taxon>Papilionoideae</taxon>
        <taxon>50 kb inversion clade</taxon>
        <taxon>dalbergioids sensu lato</taxon>
        <taxon>Dalbergieae</taxon>
        <taxon>Pterocarpus clade</taxon>
        <taxon>Stylosanthes</taxon>
    </lineage>
</organism>
<feature type="compositionally biased region" description="Basic and acidic residues" evidence="1">
    <location>
        <begin position="1"/>
        <end position="26"/>
    </location>
</feature>
<sequence length="103" mass="12142">MHKEEQRNAESQKGRRIPVDENKKGSTSEQRAQSTKQQRKRTFEERKWQREEQLAEVRESKKSFDSPKAFLNTPWRAQGGRGVMGRFQKSRKPLPRPLLSFAT</sequence>
<evidence type="ECO:0000256" key="1">
    <source>
        <dbReference type="SAM" id="MobiDB-lite"/>
    </source>
</evidence>
<evidence type="ECO:0000313" key="3">
    <source>
        <dbReference type="Proteomes" id="UP001341840"/>
    </source>
</evidence>
<proteinExistence type="predicted"/>